<protein>
    <submittedName>
        <fullName evidence="1">Transposable element Tcb2 transposase</fullName>
    </submittedName>
</protein>
<proteinExistence type="predicted"/>
<evidence type="ECO:0000313" key="2">
    <source>
        <dbReference type="Proteomes" id="UP000887159"/>
    </source>
</evidence>
<evidence type="ECO:0000313" key="1">
    <source>
        <dbReference type="EMBL" id="GFX95374.1"/>
    </source>
</evidence>
<accession>A0A8X6RMM8</accession>
<name>A0A8X6RMM8_TRICX</name>
<keyword evidence="2" id="KW-1185">Reference proteome</keyword>
<dbReference type="AlphaFoldDB" id="A0A8X6RMM8"/>
<sequence>MSTHRRLRLEWCRARGNWTAAEWNQVIFCDEYKLNVSSDDNFVHVWRPRGERLNPAFALQEHTTPTAGVMVWGVIAYNTRSPPSIDEWHHDNPAICP</sequence>
<gene>
    <name evidence="1" type="primary">NCL1_35609</name>
    <name evidence="1" type="ORF">TNCV_3684261</name>
</gene>
<reference evidence="1" key="1">
    <citation type="submission" date="2020-08" db="EMBL/GenBank/DDBJ databases">
        <title>Multicomponent nature underlies the extraordinary mechanical properties of spider dragline silk.</title>
        <authorList>
            <person name="Kono N."/>
            <person name="Nakamura H."/>
            <person name="Mori M."/>
            <person name="Yoshida Y."/>
            <person name="Ohtoshi R."/>
            <person name="Malay A.D."/>
            <person name="Moran D.A.P."/>
            <person name="Tomita M."/>
            <person name="Numata K."/>
            <person name="Arakawa K."/>
        </authorList>
    </citation>
    <scope>NUCLEOTIDE SEQUENCE</scope>
</reference>
<dbReference type="EMBL" id="BMAU01021186">
    <property type="protein sequence ID" value="GFX95374.1"/>
    <property type="molecule type" value="Genomic_DNA"/>
</dbReference>
<comment type="caution">
    <text evidence="1">The sequence shown here is derived from an EMBL/GenBank/DDBJ whole genome shotgun (WGS) entry which is preliminary data.</text>
</comment>
<dbReference type="GO" id="GO:0003676">
    <property type="term" value="F:nucleic acid binding"/>
    <property type="evidence" value="ECO:0007669"/>
    <property type="project" value="InterPro"/>
</dbReference>
<organism evidence="1 2">
    <name type="scientific">Trichonephila clavipes</name>
    <name type="common">Golden silk orbweaver</name>
    <name type="synonym">Nephila clavipes</name>
    <dbReference type="NCBI Taxonomy" id="2585209"/>
    <lineage>
        <taxon>Eukaryota</taxon>
        <taxon>Metazoa</taxon>
        <taxon>Ecdysozoa</taxon>
        <taxon>Arthropoda</taxon>
        <taxon>Chelicerata</taxon>
        <taxon>Arachnida</taxon>
        <taxon>Araneae</taxon>
        <taxon>Araneomorphae</taxon>
        <taxon>Entelegynae</taxon>
        <taxon>Araneoidea</taxon>
        <taxon>Nephilidae</taxon>
        <taxon>Trichonephila</taxon>
    </lineage>
</organism>
<dbReference type="Proteomes" id="UP000887159">
    <property type="component" value="Unassembled WGS sequence"/>
</dbReference>
<dbReference type="InterPro" id="IPR036397">
    <property type="entry name" value="RNaseH_sf"/>
</dbReference>
<dbReference type="Gene3D" id="3.30.420.10">
    <property type="entry name" value="Ribonuclease H-like superfamily/Ribonuclease H"/>
    <property type="match status" value="1"/>
</dbReference>